<dbReference type="EMBL" id="JACRTL010000001">
    <property type="protein sequence ID" value="MBC8610224.1"/>
    <property type="molecule type" value="Genomic_DNA"/>
</dbReference>
<organism evidence="1 2">
    <name type="scientific">Massiliimalia timonensis</name>
    <dbReference type="NCBI Taxonomy" id="1987501"/>
    <lineage>
        <taxon>Bacteria</taxon>
        <taxon>Bacillati</taxon>
        <taxon>Bacillota</taxon>
        <taxon>Clostridia</taxon>
        <taxon>Eubacteriales</taxon>
        <taxon>Oscillospiraceae</taxon>
        <taxon>Massiliimalia</taxon>
    </lineage>
</organism>
<accession>A0A8J6TPI4</accession>
<comment type="caution">
    <text evidence="1">The sequence shown here is derived from an EMBL/GenBank/DDBJ whole genome shotgun (WGS) entry which is preliminary data.</text>
</comment>
<protein>
    <submittedName>
        <fullName evidence="1">Uncharacterized protein</fullName>
    </submittedName>
</protein>
<reference evidence="1" key="1">
    <citation type="submission" date="2020-08" db="EMBL/GenBank/DDBJ databases">
        <title>Genome public.</title>
        <authorList>
            <person name="Liu C."/>
            <person name="Sun Q."/>
        </authorList>
    </citation>
    <scope>NUCLEOTIDE SEQUENCE</scope>
    <source>
        <strain evidence="1">NSJ-15</strain>
    </source>
</reference>
<evidence type="ECO:0000313" key="1">
    <source>
        <dbReference type="EMBL" id="MBC8610224.1"/>
    </source>
</evidence>
<proteinExistence type="predicted"/>
<dbReference type="Proteomes" id="UP000632659">
    <property type="component" value="Unassembled WGS sequence"/>
</dbReference>
<name>A0A8J6TPI4_9FIRM</name>
<keyword evidence="2" id="KW-1185">Reference proteome</keyword>
<evidence type="ECO:0000313" key="2">
    <source>
        <dbReference type="Proteomes" id="UP000632659"/>
    </source>
</evidence>
<sequence length="56" mass="6669">MLHQDNLYQVLNSDRAAKELFLSLSEAEQGILQQRIYDIHSERDIRHYLQLAKSLR</sequence>
<dbReference type="AlphaFoldDB" id="A0A8J6TPI4"/>
<gene>
    <name evidence="1" type="ORF">H8702_03670</name>
</gene>
<dbReference type="OrthoDB" id="1855326at2"/>
<dbReference type="RefSeq" id="WP_158662596.1">
    <property type="nucleotide sequence ID" value="NZ_FYDD01000003.1"/>
</dbReference>